<proteinExistence type="predicted"/>
<dbReference type="Proteomes" id="UP000779508">
    <property type="component" value="Unassembled WGS sequence"/>
</dbReference>
<dbReference type="InterPro" id="IPR010064">
    <property type="entry name" value="HK97-gp10_tail"/>
</dbReference>
<gene>
    <name evidence="1" type="ORF">KQI88_15935</name>
</gene>
<evidence type="ECO:0000313" key="1">
    <source>
        <dbReference type="EMBL" id="MBU5677908.1"/>
    </source>
</evidence>
<accession>A0ABS6G8G9</accession>
<dbReference type="EMBL" id="JAHLQK010000006">
    <property type="protein sequence ID" value="MBU5677908.1"/>
    <property type="molecule type" value="Genomic_DNA"/>
</dbReference>
<comment type="caution">
    <text evidence="1">The sequence shown here is derived from an EMBL/GenBank/DDBJ whole genome shotgun (WGS) entry which is preliminary data.</text>
</comment>
<dbReference type="NCBIfam" id="TIGR01725">
    <property type="entry name" value="phge_HK97_gp10"/>
    <property type="match status" value="1"/>
</dbReference>
<dbReference type="RefSeq" id="WP_216419011.1">
    <property type="nucleotide sequence ID" value="NZ_JAHLQK010000006.1"/>
</dbReference>
<name>A0ABS6G8G9_9FIRM</name>
<dbReference type="Pfam" id="PF04883">
    <property type="entry name" value="HK97-gp10_like"/>
    <property type="match status" value="1"/>
</dbReference>
<protein>
    <submittedName>
        <fullName evidence="1">HK97 gp10 family phage protein</fullName>
    </submittedName>
</protein>
<keyword evidence="2" id="KW-1185">Reference proteome</keyword>
<sequence>MSIEGFDSLMRKLDSLGGSTTKAVAKGVGLAAKKVQGDAKDLAPVDTGQLRNSISTNIEEKDNVIVGKVFTNNDHAAYVEFGTGQRGKASDIESKKEMNISYKEDWTGMAAQPFMYPAMKQNEGYIKDTIKGAIQMEIKKVSK</sequence>
<reference evidence="1 2" key="1">
    <citation type="submission" date="2021-06" db="EMBL/GenBank/DDBJ databases">
        <authorList>
            <person name="Sun Q."/>
            <person name="Li D."/>
        </authorList>
    </citation>
    <scope>NUCLEOTIDE SEQUENCE [LARGE SCALE GENOMIC DNA]</scope>
    <source>
        <strain evidence="1 2">MSJ-5</strain>
    </source>
</reference>
<organism evidence="1 2">
    <name type="scientific">Alkaliphilus flagellatus</name>
    <dbReference type="NCBI Taxonomy" id="2841507"/>
    <lineage>
        <taxon>Bacteria</taxon>
        <taxon>Bacillati</taxon>
        <taxon>Bacillota</taxon>
        <taxon>Clostridia</taxon>
        <taxon>Peptostreptococcales</taxon>
        <taxon>Natronincolaceae</taxon>
        <taxon>Alkaliphilus</taxon>
    </lineage>
</organism>
<evidence type="ECO:0000313" key="2">
    <source>
        <dbReference type="Proteomes" id="UP000779508"/>
    </source>
</evidence>